<name>A0A4Z0PPG8_9BACT</name>
<evidence type="ECO:0000256" key="1">
    <source>
        <dbReference type="SAM" id="SignalP"/>
    </source>
</evidence>
<keyword evidence="1" id="KW-0732">Signal</keyword>
<keyword evidence="3" id="KW-1185">Reference proteome</keyword>
<dbReference type="RefSeq" id="WP_135496263.1">
    <property type="nucleotide sequence ID" value="NZ_SRLD01000004.1"/>
</dbReference>
<proteinExistence type="predicted"/>
<evidence type="ECO:0008006" key="4">
    <source>
        <dbReference type="Google" id="ProtNLM"/>
    </source>
</evidence>
<evidence type="ECO:0000313" key="2">
    <source>
        <dbReference type="EMBL" id="TGE19252.1"/>
    </source>
</evidence>
<dbReference type="Proteomes" id="UP000297739">
    <property type="component" value="Unassembled WGS sequence"/>
</dbReference>
<organism evidence="2 3">
    <name type="scientific">Hymenobacter elongatus</name>
    <dbReference type="NCBI Taxonomy" id="877208"/>
    <lineage>
        <taxon>Bacteria</taxon>
        <taxon>Pseudomonadati</taxon>
        <taxon>Bacteroidota</taxon>
        <taxon>Cytophagia</taxon>
        <taxon>Cytophagales</taxon>
        <taxon>Hymenobacteraceae</taxon>
        <taxon>Hymenobacter</taxon>
    </lineage>
</organism>
<evidence type="ECO:0000313" key="3">
    <source>
        <dbReference type="Proteomes" id="UP000297739"/>
    </source>
</evidence>
<reference evidence="2 3" key="1">
    <citation type="submission" date="2019-04" db="EMBL/GenBank/DDBJ databases">
        <authorList>
            <person name="Feng G."/>
            <person name="Zhang J."/>
            <person name="Zhu H."/>
        </authorList>
    </citation>
    <scope>NUCLEOTIDE SEQUENCE [LARGE SCALE GENOMIC DNA]</scope>
    <source>
        <strain evidence="2 3">JCM 17223</strain>
    </source>
</reference>
<dbReference type="OrthoDB" id="884960at2"/>
<feature type="signal peptide" evidence="1">
    <location>
        <begin position="1"/>
        <end position="19"/>
    </location>
</feature>
<gene>
    <name evidence="2" type="ORF">E5J99_03150</name>
</gene>
<dbReference type="EMBL" id="SRLD01000004">
    <property type="protein sequence ID" value="TGE19252.1"/>
    <property type="molecule type" value="Genomic_DNA"/>
</dbReference>
<accession>A0A4Z0PPG8</accession>
<dbReference type="PROSITE" id="PS51257">
    <property type="entry name" value="PROKAR_LIPOPROTEIN"/>
    <property type="match status" value="1"/>
</dbReference>
<protein>
    <recommendedName>
        <fullName evidence="4">DUF4625 domain-containing protein</fullName>
    </recommendedName>
</protein>
<dbReference type="AlphaFoldDB" id="A0A4Z0PPG8"/>
<comment type="caution">
    <text evidence="2">The sequence shown here is derived from an EMBL/GenBank/DDBJ whole genome shotgun (WGS) entry which is preliminary data.</text>
</comment>
<feature type="chain" id="PRO_5021311854" description="DUF4625 domain-containing protein" evidence="1">
    <location>
        <begin position="20"/>
        <end position="153"/>
    </location>
</feature>
<sequence length="153" mass="16004">MKKIISHFLSLFVAVSLLAGCKEDEPDFNVTPKSSIVFDDNIDKATADFKLADNVAIRVGIIGSATSVRVTSNYSVGTTAKTKDLGTVAVSNGVAVFSVPSNSLRNSADGAIVGASDVAPTSSRPANTYNLAVDAFNPDGSSERRFFSAVIVR</sequence>